<comment type="caution">
    <text evidence="3">The sequence shown here is derived from an EMBL/GenBank/DDBJ whole genome shotgun (WGS) entry which is preliminary data.</text>
</comment>
<feature type="compositionally biased region" description="Low complexity" evidence="1">
    <location>
        <begin position="1"/>
        <end position="10"/>
    </location>
</feature>
<dbReference type="InterPro" id="IPR003594">
    <property type="entry name" value="HATPase_dom"/>
</dbReference>
<proteinExistence type="predicted"/>
<feature type="domain" description="Histidine kinase/HSP90-like ATPase" evidence="2">
    <location>
        <begin position="15"/>
        <end position="60"/>
    </location>
</feature>
<evidence type="ECO:0000256" key="1">
    <source>
        <dbReference type="SAM" id="MobiDB-lite"/>
    </source>
</evidence>
<dbReference type="InterPro" id="IPR036890">
    <property type="entry name" value="HATPase_C_sf"/>
</dbReference>
<reference evidence="3 4" key="1">
    <citation type="submission" date="2019-04" db="EMBL/GenBank/DDBJ databases">
        <title>Streptomyces sp. nov. Bv016 isolated from bark of Buahinia variegata.</title>
        <authorList>
            <person name="Kanchanasin P."/>
            <person name="Tanasupawat S."/>
            <person name="Yuki M."/>
            <person name="Kudo T."/>
        </authorList>
    </citation>
    <scope>NUCLEOTIDE SEQUENCE [LARGE SCALE GENOMIC DNA]</scope>
    <source>
        <strain evidence="3 4">JCM 4765</strain>
    </source>
</reference>
<organism evidence="3 4">
    <name type="scientific">Streptomyces griseoluteus</name>
    <dbReference type="NCBI Taxonomy" id="29306"/>
    <lineage>
        <taxon>Bacteria</taxon>
        <taxon>Bacillati</taxon>
        <taxon>Actinomycetota</taxon>
        <taxon>Actinomycetes</taxon>
        <taxon>Kitasatosporales</taxon>
        <taxon>Streptomycetaceae</taxon>
        <taxon>Streptomyces</taxon>
    </lineage>
</organism>
<dbReference type="SUPFAM" id="SSF55874">
    <property type="entry name" value="ATPase domain of HSP90 chaperone/DNA topoisomerase II/histidine kinase"/>
    <property type="match status" value="1"/>
</dbReference>
<name>A0A4Z1DK21_STRGP</name>
<dbReference type="Proteomes" id="UP000298513">
    <property type="component" value="Unassembled WGS sequence"/>
</dbReference>
<dbReference type="EMBL" id="SRRU01000003">
    <property type="protein sequence ID" value="TGN84523.1"/>
    <property type="molecule type" value="Genomic_DNA"/>
</dbReference>
<feature type="region of interest" description="Disordered" evidence="1">
    <location>
        <begin position="1"/>
        <end position="22"/>
    </location>
</feature>
<sequence length="69" mass="6931">MSAASGSAARGRGDTSRARATGSTGLGLAIVDAVARAHEGRAEAAGTAGRTCFTLVLPLPDDHRGTRRP</sequence>
<accession>A0A4Z1DK21</accession>
<dbReference type="Pfam" id="PF02518">
    <property type="entry name" value="HATPase_c"/>
    <property type="match status" value="1"/>
</dbReference>
<evidence type="ECO:0000259" key="2">
    <source>
        <dbReference type="Pfam" id="PF02518"/>
    </source>
</evidence>
<protein>
    <recommendedName>
        <fullName evidence="2">Histidine kinase/HSP90-like ATPase domain-containing protein</fullName>
    </recommendedName>
</protein>
<evidence type="ECO:0000313" key="3">
    <source>
        <dbReference type="EMBL" id="TGN84523.1"/>
    </source>
</evidence>
<dbReference type="AlphaFoldDB" id="A0A4Z1DK21"/>
<dbReference type="Gene3D" id="3.30.565.10">
    <property type="entry name" value="Histidine kinase-like ATPase, C-terminal domain"/>
    <property type="match status" value="1"/>
</dbReference>
<evidence type="ECO:0000313" key="4">
    <source>
        <dbReference type="Proteomes" id="UP000298513"/>
    </source>
</evidence>
<keyword evidence="4" id="KW-1185">Reference proteome</keyword>
<gene>
    <name evidence="3" type="ORF">E5082_08945</name>
</gene>